<evidence type="ECO:0000313" key="1">
    <source>
        <dbReference type="EMBL" id="KMQ88812.1"/>
    </source>
</evidence>
<dbReference type="OrthoDB" id="7682473at2759"/>
<protein>
    <submittedName>
        <fullName evidence="1">Uncharacterized protein</fullName>
    </submittedName>
</protein>
<evidence type="ECO:0000313" key="2">
    <source>
        <dbReference type="Proteomes" id="UP000036403"/>
    </source>
</evidence>
<gene>
    <name evidence="1" type="ORF">RF55_11637</name>
</gene>
<reference evidence="1 2" key="1">
    <citation type="submission" date="2015-04" db="EMBL/GenBank/DDBJ databases">
        <title>Lasius niger genome sequencing.</title>
        <authorList>
            <person name="Konorov E.A."/>
            <person name="Nikitin M.A."/>
            <person name="Kirill M.V."/>
            <person name="Chang P."/>
        </authorList>
    </citation>
    <scope>NUCLEOTIDE SEQUENCE [LARGE SCALE GENOMIC DNA]</scope>
    <source>
        <tissue evidence="1">Whole</tissue>
    </source>
</reference>
<dbReference type="PaxDb" id="67767-A0A0J7KEY1"/>
<dbReference type="AlphaFoldDB" id="A0A0J7KEY1"/>
<keyword evidence="2" id="KW-1185">Reference proteome</keyword>
<dbReference type="Proteomes" id="UP000036403">
    <property type="component" value="Unassembled WGS sequence"/>
</dbReference>
<dbReference type="EMBL" id="LBMM01008514">
    <property type="protein sequence ID" value="KMQ88812.1"/>
    <property type="molecule type" value="Genomic_DNA"/>
</dbReference>
<sequence>MKNSILELAVIRNDEWGRKVIDRIQHVFDLVAVDAKYHNLCMKKFYSPPSSGKKRGYRPATNVDEAMEAIYFYLEENSEECQFSLDDLMNQIEGGYRPDIRTVKSRLLQKYGDDILIVKTAQKSAVVCFRNTGYKLITDKFYANKSSDEQKERLRIV</sequence>
<proteinExistence type="predicted"/>
<accession>A0A0J7KEY1</accession>
<name>A0A0J7KEY1_LASNI</name>
<organism evidence="1 2">
    <name type="scientific">Lasius niger</name>
    <name type="common">Black garden ant</name>
    <dbReference type="NCBI Taxonomy" id="67767"/>
    <lineage>
        <taxon>Eukaryota</taxon>
        <taxon>Metazoa</taxon>
        <taxon>Ecdysozoa</taxon>
        <taxon>Arthropoda</taxon>
        <taxon>Hexapoda</taxon>
        <taxon>Insecta</taxon>
        <taxon>Pterygota</taxon>
        <taxon>Neoptera</taxon>
        <taxon>Endopterygota</taxon>
        <taxon>Hymenoptera</taxon>
        <taxon>Apocrita</taxon>
        <taxon>Aculeata</taxon>
        <taxon>Formicoidea</taxon>
        <taxon>Formicidae</taxon>
        <taxon>Formicinae</taxon>
        <taxon>Lasius</taxon>
        <taxon>Lasius</taxon>
    </lineage>
</organism>
<comment type="caution">
    <text evidence="1">The sequence shown here is derived from an EMBL/GenBank/DDBJ whole genome shotgun (WGS) entry which is preliminary data.</text>
</comment>